<dbReference type="EMBL" id="MU277190">
    <property type="protein sequence ID" value="KAI0067249.1"/>
    <property type="molecule type" value="Genomic_DNA"/>
</dbReference>
<proteinExistence type="predicted"/>
<gene>
    <name evidence="1" type="ORF">BV25DRAFT_1987692</name>
</gene>
<keyword evidence="2" id="KW-1185">Reference proteome</keyword>
<evidence type="ECO:0000313" key="2">
    <source>
        <dbReference type="Proteomes" id="UP000814140"/>
    </source>
</evidence>
<reference evidence="1" key="2">
    <citation type="journal article" date="2022" name="New Phytol.">
        <title>Evolutionary transition to the ectomycorrhizal habit in the genomes of a hyperdiverse lineage of mushroom-forming fungi.</title>
        <authorList>
            <person name="Looney B."/>
            <person name="Miyauchi S."/>
            <person name="Morin E."/>
            <person name="Drula E."/>
            <person name="Courty P.E."/>
            <person name="Kohler A."/>
            <person name="Kuo A."/>
            <person name="LaButti K."/>
            <person name="Pangilinan J."/>
            <person name="Lipzen A."/>
            <person name="Riley R."/>
            <person name="Andreopoulos W."/>
            <person name="He G."/>
            <person name="Johnson J."/>
            <person name="Nolan M."/>
            <person name="Tritt A."/>
            <person name="Barry K.W."/>
            <person name="Grigoriev I.V."/>
            <person name="Nagy L.G."/>
            <person name="Hibbett D."/>
            <person name="Henrissat B."/>
            <person name="Matheny P.B."/>
            <person name="Labbe J."/>
            <person name="Martin F.M."/>
        </authorList>
    </citation>
    <scope>NUCLEOTIDE SEQUENCE</scope>
    <source>
        <strain evidence="1">HHB10654</strain>
    </source>
</reference>
<organism evidence="1 2">
    <name type="scientific">Artomyces pyxidatus</name>
    <dbReference type="NCBI Taxonomy" id="48021"/>
    <lineage>
        <taxon>Eukaryota</taxon>
        <taxon>Fungi</taxon>
        <taxon>Dikarya</taxon>
        <taxon>Basidiomycota</taxon>
        <taxon>Agaricomycotina</taxon>
        <taxon>Agaricomycetes</taxon>
        <taxon>Russulales</taxon>
        <taxon>Auriscalpiaceae</taxon>
        <taxon>Artomyces</taxon>
    </lineage>
</organism>
<sequence>MFKGILPKRISSSEFTMVTPLGDSYALNGQETAPTRPPSVAQTKSSTAKSSKGGMFSDKSKRKKGEGSPTPDGVYTEQAFGRLLDDLQIPSTLRPKLIGMDSSVKAAMLKGSQVILPGANSTPPSTSRGLRRVQSGSSLSIESPRPQRVAPSQYQSSHKAYSPPKTAGGTTGSQHPRGASIDIPRPKSRAQGNTVFLDNAAPSRSLKEKASMRNFSPVQFVSVLTSTSSVELDVEVVKKLRIFLRNESASWTQDFLKAGGYSALLTRLNELLEVEWREEQHDDQLLHELLRSLKGLSTSAIGCFALRSSCPIPFIQLVSLLYSDKKPGEVATRQLIVDLLLILFELYPPSSLPSTGGAIHRREAWDSPTTAPRNIITLPYPHQSVYTLLRTLLLTPAPPSAEAPETPLSPHEFIDKLHKPRIFKTYLQELSDVCRDYFWVFCHPNNTIWNLADTDEAKVEKPRAPGGMTGGVEFEAMTYLTTHFKLLNCIAKAALDLNLSKDNEFSAHQLHVDLFLSGIERILLVARKASTAYYPTLQLEIARYVALAGEAHFELPWTVSRLIGAPPSAHMKHSARPKNTSSARNSPQSSPTKRSGAGPMLPSPRRTEPLKFD</sequence>
<dbReference type="Proteomes" id="UP000814140">
    <property type="component" value="Unassembled WGS sequence"/>
</dbReference>
<comment type="caution">
    <text evidence="1">The sequence shown here is derived from an EMBL/GenBank/DDBJ whole genome shotgun (WGS) entry which is preliminary data.</text>
</comment>
<protein>
    <submittedName>
        <fullName evidence="1">Uncharacterized protein</fullName>
    </submittedName>
</protein>
<name>A0ACB8TFM9_9AGAM</name>
<accession>A0ACB8TFM9</accession>
<evidence type="ECO:0000313" key="1">
    <source>
        <dbReference type="EMBL" id="KAI0067249.1"/>
    </source>
</evidence>
<reference evidence="1" key="1">
    <citation type="submission" date="2021-03" db="EMBL/GenBank/DDBJ databases">
        <authorList>
            <consortium name="DOE Joint Genome Institute"/>
            <person name="Ahrendt S."/>
            <person name="Looney B.P."/>
            <person name="Miyauchi S."/>
            <person name="Morin E."/>
            <person name="Drula E."/>
            <person name="Courty P.E."/>
            <person name="Chicoki N."/>
            <person name="Fauchery L."/>
            <person name="Kohler A."/>
            <person name="Kuo A."/>
            <person name="Labutti K."/>
            <person name="Pangilinan J."/>
            <person name="Lipzen A."/>
            <person name="Riley R."/>
            <person name="Andreopoulos W."/>
            <person name="He G."/>
            <person name="Johnson J."/>
            <person name="Barry K.W."/>
            <person name="Grigoriev I.V."/>
            <person name="Nagy L."/>
            <person name="Hibbett D."/>
            <person name="Henrissat B."/>
            <person name="Matheny P.B."/>
            <person name="Labbe J."/>
            <person name="Martin F."/>
        </authorList>
    </citation>
    <scope>NUCLEOTIDE SEQUENCE</scope>
    <source>
        <strain evidence="1">HHB10654</strain>
    </source>
</reference>